<protein>
    <submittedName>
        <fullName evidence="1">Uncharacterized protein</fullName>
    </submittedName>
</protein>
<gene>
    <name evidence="1" type="ORF">D7231_32080</name>
</gene>
<dbReference type="RefSeq" id="WP_120759416.1">
    <property type="nucleotide sequence ID" value="NZ_RBAM01000024.1"/>
</dbReference>
<reference evidence="1 2" key="1">
    <citation type="journal article" date="2015" name="Antonie Van Leeuwenhoek">
        <title>Streptomyces klenkii sp. nov., isolated from deep marine sediment.</title>
        <authorList>
            <person name="Veyisoglu A."/>
            <person name="Sahin N."/>
        </authorList>
    </citation>
    <scope>NUCLEOTIDE SEQUENCE [LARGE SCALE GENOMIC DNA]</scope>
    <source>
        <strain evidence="1 2">KCTC 29202</strain>
    </source>
</reference>
<organism evidence="1 2">
    <name type="scientific">Streptomyces klenkii</name>
    <dbReference type="NCBI Taxonomy" id="1420899"/>
    <lineage>
        <taxon>Bacteria</taxon>
        <taxon>Bacillati</taxon>
        <taxon>Actinomycetota</taxon>
        <taxon>Actinomycetes</taxon>
        <taxon>Kitasatosporales</taxon>
        <taxon>Streptomycetaceae</taxon>
        <taxon>Streptomyces</taxon>
    </lineage>
</organism>
<name>A0A3B0ANF3_9ACTN</name>
<keyword evidence="2" id="KW-1185">Reference proteome</keyword>
<evidence type="ECO:0000313" key="2">
    <source>
        <dbReference type="Proteomes" id="UP000270343"/>
    </source>
</evidence>
<proteinExistence type="predicted"/>
<dbReference type="EMBL" id="RBAM01000024">
    <property type="protein sequence ID" value="RKN61911.1"/>
    <property type="molecule type" value="Genomic_DNA"/>
</dbReference>
<evidence type="ECO:0000313" key="1">
    <source>
        <dbReference type="EMBL" id="RKN61911.1"/>
    </source>
</evidence>
<dbReference type="AlphaFoldDB" id="A0A3B0ANF3"/>
<sequence length="91" mass="9731">MSARQLTPEVRELLAAVCEALDVPRAAHHSDDREAHDAARARAIYVRNILGLAEDLLTVEGMTSALRTLVADHPITYTPDQPEGSTPGGAS</sequence>
<dbReference type="Proteomes" id="UP000270343">
    <property type="component" value="Unassembled WGS sequence"/>
</dbReference>
<accession>A0A3B0ANF3</accession>
<comment type="caution">
    <text evidence="1">The sequence shown here is derived from an EMBL/GenBank/DDBJ whole genome shotgun (WGS) entry which is preliminary data.</text>
</comment>